<evidence type="ECO:0000256" key="6">
    <source>
        <dbReference type="PROSITE-ProRule" id="PRU01087"/>
    </source>
</evidence>
<keyword evidence="8" id="KW-0732">Signal</keyword>
<protein>
    <submittedName>
        <fullName evidence="10">Emopamil-binding protein-like</fullName>
    </submittedName>
</protein>
<evidence type="ECO:0000256" key="4">
    <source>
        <dbReference type="ARBA" id="ARBA00022989"/>
    </source>
</evidence>
<evidence type="ECO:0000256" key="8">
    <source>
        <dbReference type="SAM" id="SignalP"/>
    </source>
</evidence>
<feature type="transmembrane region" description="Helical" evidence="7">
    <location>
        <begin position="151"/>
        <end position="173"/>
    </location>
</feature>
<keyword evidence="11" id="KW-1185">Reference proteome</keyword>
<organism evidence="10 11">
    <name type="scientific">Lachnellula subtilissima</name>
    <dbReference type="NCBI Taxonomy" id="602034"/>
    <lineage>
        <taxon>Eukaryota</taxon>
        <taxon>Fungi</taxon>
        <taxon>Dikarya</taxon>
        <taxon>Ascomycota</taxon>
        <taxon>Pezizomycotina</taxon>
        <taxon>Leotiomycetes</taxon>
        <taxon>Helotiales</taxon>
        <taxon>Lachnaceae</taxon>
        <taxon>Lachnellula</taxon>
    </lineage>
</organism>
<feature type="signal peptide" evidence="8">
    <location>
        <begin position="1"/>
        <end position="20"/>
    </location>
</feature>
<dbReference type="InterPro" id="IPR033118">
    <property type="entry name" value="EXPERA"/>
</dbReference>
<feature type="transmembrane region" description="Helical" evidence="7">
    <location>
        <begin position="180"/>
        <end position="199"/>
    </location>
</feature>
<dbReference type="GO" id="GO:0016020">
    <property type="term" value="C:membrane"/>
    <property type="evidence" value="ECO:0007669"/>
    <property type="project" value="UniProtKB-SubCell"/>
</dbReference>
<dbReference type="GO" id="GO:0016125">
    <property type="term" value="P:sterol metabolic process"/>
    <property type="evidence" value="ECO:0007669"/>
    <property type="project" value="InterPro"/>
</dbReference>
<keyword evidence="5 6" id="KW-0472">Membrane</keyword>
<feature type="transmembrane region" description="Helical" evidence="7">
    <location>
        <begin position="68"/>
        <end position="85"/>
    </location>
</feature>
<evidence type="ECO:0000313" key="11">
    <source>
        <dbReference type="Proteomes" id="UP000462212"/>
    </source>
</evidence>
<dbReference type="PROSITE" id="PS51751">
    <property type="entry name" value="EXPERA"/>
    <property type="match status" value="1"/>
</dbReference>
<proteinExistence type="inferred from homology"/>
<evidence type="ECO:0000256" key="5">
    <source>
        <dbReference type="ARBA" id="ARBA00023136"/>
    </source>
</evidence>
<name>A0A8H8RIX4_9HELO</name>
<keyword evidence="4 6" id="KW-1133">Transmembrane helix</keyword>
<evidence type="ECO:0000256" key="2">
    <source>
        <dbReference type="ARBA" id="ARBA00008337"/>
    </source>
</evidence>
<comment type="subcellular location">
    <subcellularLocation>
        <location evidence="1">Membrane</location>
        <topology evidence="1">Multi-pass membrane protein</topology>
    </subcellularLocation>
</comment>
<dbReference type="OrthoDB" id="5415655at2759"/>
<feature type="transmembrane region" description="Helical" evidence="7">
    <location>
        <begin position="219"/>
        <end position="241"/>
    </location>
</feature>
<dbReference type="AlphaFoldDB" id="A0A8H8RIX4"/>
<dbReference type="PANTHER" id="PTHR14207:SF1">
    <property type="entry name" value="EMOPAMIL-BINDING PROTEIN-LIKE"/>
    <property type="match status" value="1"/>
</dbReference>
<evidence type="ECO:0000313" key="10">
    <source>
        <dbReference type="EMBL" id="TVY36342.1"/>
    </source>
</evidence>
<evidence type="ECO:0000256" key="3">
    <source>
        <dbReference type="ARBA" id="ARBA00022692"/>
    </source>
</evidence>
<evidence type="ECO:0000259" key="9">
    <source>
        <dbReference type="PROSITE" id="PS51751"/>
    </source>
</evidence>
<evidence type="ECO:0000256" key="7">
    <source>
        <dbReference type="SAM" id="Phobius"/>
    </source>
</evidence>
<dbReference type="InterPro" id="IPR007905">
    <property type="entry name" value="EBP"/>
</dbReference>
<gene>
    <name evidence="10" type="primary">Ebpl</name>
    <name evidence="10" type="ORF">LSUB1_G006266</name>
</gene>
<sequence length="283" mass="31549">MSLSLLISGLLGMPIAAAEAITKPAATGSIMDHLDSTTITSLLAVLLILGTSYAVSLRVLAPSTAPRFRVLFIWHAFDFLIHTIFEGSFLYNCFFTSAAFDPATQHPALITNFLGRSDRVFGAAYGDNWATKLWMVYAQADRRWAQADITVISLELLTVLLAGPLAAWICYGIAKRDWRVSFWMVVLATGEIYGGFMTFAPEWLTGNLNLDGSNFMFKWVYLVFFNMLWVFVPLYALWVAFQDMGNAFRFRDGIMALGQEGHTTFSITKGGLDTSQEGEKKRK</sequence>
<feature type="chain" id="PRO_5034385871" evidence="8">
    <location>
        <begin position="21"/>
        <end position="283"/>
    </location>
</feature>
<dbReference type="PANTHER" id="PTHR14207">
    <property type="entry name" value="STEROL ISOMERASE"/>
    <property type="match status" value="1"/>
</dbReference>
<feature type="domain" description="EXPERA" evidence="9">
    <location>
        <begin position="67"/>
        <end position="237"/>
    </location>
</feature>
<dbReference type="EMBL" id="QGMJ01000437">
    <property type="protein sequence ID" value="TVY36342.1"/>
    <property type="molecule type" value="Genomic_DNA"/>
</dbReference>
<comment type="caution">
    <text evidence="10">The sequence shown here is derived from an EMBL/GenBank/DDBJ whole genome shotgun (WGS) entry which is preliminary data.</text>
</comment>
<reference evidence="10 11" key="1">
    <citation type="submission" date="2018-05" db="EMBL/GenBank/DDBJ databases">
        <title>Genome sequencing and assembly of the regulated plant pathogen Lachnellula willkommii and related sister species for the development of diagnostic species identification markers.</title>
        <authorList>
            <person name="Giroux E."/>
            <person name="Bilodeau G."/>
        </authorList>
    </citation>
    <scope>NUCLEOTIDE SEQUENCE [LARGE SCALE GENOMIC DNA]</scope>
    <source>
        <strain evidence="10 11">CBS 197.66</strain>
    </source>
</reference>
<feature type="transmembrane region" description="Helical" evidence="7">
    <location>
        <begin position="42"/>
        <end position="61"/>
    </location>
</feature>
<dbReference type="Proteomes" id="UP000462212">
    <property type="component" value="Unassembled WGS sequence"/>
</dbReference>
<keyword evidence="3 6" id="KW-0812">Transmembrane</keyword>
<accession>A0A8H8RIX4</accession>
<comment type="similarity">
    <text evidence="2">Belongs to the EBP family.</text>
</comment>
<dbReference type="GO" id="GO:0005783">
    <property type="term" value="C:endoplasmic reticulum"/>
    <property type="evidence" value="ECO:0007669"/>
    <property type="project" value="TreeGrafter"/>
</dbReference>
<dbReference type="Pfam" id="PF05241">
    <property type="entry name" value="EBP"/>
    <property type="match status" value="1"/>
</dbReference>
<dbReference type="GO" id="GO:0047750">
    <property type="term" value="F:cholestenol delta-isomerase activity"/>
    <property type="evidence" value="ECO:0007669"/>
    <property type="project" value="InterPro"/>
</dbReference>
<evidence type="ECO:0000256" key="1">
    <source>
        <dbReference type="ARBA" id="ARBA00004141"/>
    </source>
</evidence>